<dbReference type="FunCoup" id="A0A2V0PIC7">
    <property type="interactions" value="2278"/>
</dbReference>
<accession>A0A2V0PIC7</accession>
<evidence type="ECO:0000256" key="9">
    <source>
        <dbReference type="SAM" id="MobiDB-lite"/>
    </source>
</evidence>
<evidence type="ECO:0000256" key="7">
    <source>
        <dbReference type="ARBA" id="ARBA00023136"/>
    </source>
</evidence>
<dbReference type="GO" id="GO:0007030">
    <property type="term" value="P:Golgi organization"/>
    <property type="evidence" value="ECO:0007669"/>
    <property type="project" value="InterPro"/>
</dbReference>
<dbReference type="AlphaFoldDB" id="A0A2V0PIC7"/>
<keyword evidence="7" id="KW-0472">Membrane</keyword>
<keyword evidence="6" id="KW-0333">Golgi apparatus</keyword>
<feature type="compositionally biased region" description="Gly residues" evidence="9">
    <location>
        <begin position="779"/>
        <end position="795"/>
    </location>
</feature>
<comment type="caution">
    <text evidence="12">The sequence shown here is derived from an EMBL/GenBank/DDBJ whole genome shotgun (WGS) entry which is preliminary data.</text>
</comment>
<dbReference type="Proteomes" id="UP000247498">
    <property type="component" value="Unassembled WGS sequence"/>
</dbReference>
<feature type="domain" description="Conserved oligomeric Golgi complex subunit 2 N-terminal" evidence="10">
    <location>
        <begin position="19"/>
        <end position="91"/>
    </location>
</feature>
<dbReference type="EMBL" id="BDRX01000135">
    <property type="protein sequence ID" value="GBF98792.1"/>
    <property type="molecule type" value="Genomic_DNA"/>
</dbReference>
<dbReference type="GO" id="GO:0017119">
    <property type="term" value="C:Golgi transport complex"/>
    <property type="evidence" value="ECO:0007669"/>
    <property type="project" value="TreeGrafter"/>
</dbReference>
<feature type="compositionally biased region" description="Pro residues" evidence="9">
    <location>
        <begin position="843"/>
        <end position="853"/>
    </location>
</feature>
<dbReference type="Pfam" id="PF12022">
    <property type="entry name" value="COG2_C"/>
    <property type="match status" value="1"/>
</dbReference>
<evidence type="ECO:0000256" key="4">
    <source>
        <dbReference type="ARBA" id="ARBA00022448"/>
    </source>
</evidence>
<organism evidence="12 13">
    <name type="scientific">Raphidocelis subcapitata</name>
    <dbReference type="NCBI Taxonomy" id="307507"/>
    <lineage>
        <taxon>Eukaryota</taxon>
        <taxon>Viridiplantae</taxon>
        <taxon>Chlorophyta</taxon>
        <taxon>core chlorophytes</taxon>
        <taxon>Chlorophyceae</taxon>
        <taxon>CS clade</taxon>
        <taxon>Sphaeropleales</taxon>
        <taxon>Selenastraceae</taxon>
        <taxon>Raphidocelis</taxon>
    </lineage>
</organism>
<reference evidence="12 13" key="1">
    <citation type="journal article" date="2018" name="Sci. Rep.">
        <title>Raphidocelis subcapitata (=Pseudokirchneriella subcapitata) provides an insight into genome evolution and environmental adaptations in the Sphaeropleales.</title>
        <authorList>
            <person name="Suzuki S."/>
            <person name="Yamaguchi H."/>
            <person name="Nakajima N."/>
            <person name="Kawachi M."/>
        </authorList>
    </citation>
    <scope>NUCLEOTIDE SEQUENCE [LARGE SCALE GENOMIC DNA]</scope>
    <source>
        <strain evidence="12 13">NIES-35</strain>
    </source>
</reference>
<dbReference type="InterPro" id="IPR024603">
    <property type="entry name" value="COG_complex_COG2_C"/>
</dbReference>
<evidence type="ECO:0000256" key="2">
    <source>
        <dbReference type="ARBA" id="ARBA00007603"/>
    </source>
</evidence>
<evidence type="ECO:0000256" key="8">
    <source>
        <dbReference type="ARBA" id="ARBA00031344"/>
    </source>
</evidence>
<evidence type="ECO:0000313" key="12">
    <source>
        <dbReference type="EMBL" id="GBF98792.1"/>
    </source>
</evidence>
<evidence type="ECO:0000256" key="3">
    <source>
        <dbReference type="ARBA" id="ARBA00020977"/>
    </source>
</evidence>
<dbReference type="Pfam" id="PF06148">
    <property type="entry name" value="COG2_N"/>
    <property type="match status" value="1"/>
</dbReference>
<evidence type="ECO:0000259" key="11">
    <source>
        <dbReference type="Pfam" id="PF12022"/>
    </source>
</evidence>
<comment type="similarity">
    <text evidence="2">Belongs to the COG2 family.</text>
</comment>
<dbReference type="GO" id="GO:0000139">
    <property type="term" value="C:Golgi membrane"/>
    <property type="evidence" value="ECO:0007669"/>
    <property type="project" value="UniProtKB-SubCell"/>
</dbReference>
<dbReference type="GO" id="GO:0015031">
    <property type="term" value="P:protein transport"/>
    <property type="evidence" value="ECO:0007669"/>
    <property type="project" value="UniProtKB-KW"/>
</dbReference>
<comment type="subcellular location">
    <subcellularLocation>
        <location evidence="1">Golgi apparatus membrane</location>
        <topology evidence="1">Peripheral membrane protein</topology>
    </subcellularLocation>
</comment>
<evidence type="ECO:0000313" key="13">
    <source>
        <dbReference type="Proteomes" id="UP000247498"/>
    </source>
</evidence>
<evidence type="ECO:0000256" key="6">
    <source>
        <dbReference type="ARBA" id="ARBA00023034"/>
    </source>
</evidence>
<evidence type="ECO:0000256" key="5">
    <source>
        <dbReference type="ARBA" id="ARBA00022927"/>
    </source>
</evidence>
<keyword evidence="4" id="KW-0813">Transport</keyword>
<proteinExistence type="inferred from homology"/>
<feature type="compositionally biased region" description="Low complexity" evidence="9">
    <location>
        <begin position="796"/>
        <end position="842"/>
    </location>
</feature>
<dbReference type="InterPro" id="IPR024602">
    <property type="entry name" value="COG_su2_N"/>
</dbReference>
<feature type="compositionally biased region" description="Gly residues" evidence="9">
    <location>
        <begin position="718"/>
        <end position="729"/>
    </location>
</feature>
<dbReference type="InParanoid" id="A0A2V0PIC7"/>
<sequence>MGPAADPPANGAASARPPWLKPERFEDPAFNAEAVVADLRRHVPLNVAKGELQAYMLTLKEQLIEVLNQDFGDYVALAPRLGAVDGAVVRMKQPLLDIRAKLDAVRDGIVAELESLQQGLERRKEIAAARATLELMQEVAHVASKVEKLLSEVVAAAAPPGGGLLSVDGAEATAVPAGGGGDPDAHARLLERVAAEVSRLSFLSNKGKGLAFVATMERRIQAARLQLSSHLSAALAAAIAGKQWAAAGHCLRAYVELGDVPAGEATLRSALAAPLAADAVRAAKARLASEPGARGREVALVADAAIEGLHERAGPLLATLLAPGSGMGAFDVLGAVVLQEVTQALAEGLPGAFSPGNPASFHSNFLAGQRLLASLESLAQTRASVERLRASDAAAAFARRWNLPAYYSLQYQDIAGAFEAAAREPRLAAAAAAGAGEEGAPTLRLAVGAALWEALRRCTSDAVFLAPLGDRFLRLVCQLAARYASWARDAAAARREAAANPAAAAAAAAAMPPAPGAHGAPGSPMAPVAPAAVGPEAWAGGVATEELLSVCCDADSLQQLLQGPLLQRLRALMAGLPSEAGGRVDEAFARAAAQIGDASDEVLRAAAEEVADRCVAVVRQLKGITATYRMTSKGPPTRHSHYVSGVLAPLAAALDAAAASGAGAGAARGPPPPPRVSAALAAAVFDSVNARYRQLAEELLSGVRKTESSLKRLKKGRPGGADGGGGGDSAGSEMSDSEKICLQLFLDAQEHGRQAARFGINAAGAESFRALLAAVTPAAGGGSGGGAGTSGGGAAPGSPAAAAAQGAVPGVPAPAQQQQQPFQQQQQEPLNPPQQQQQQQQPQAPPPPGGAQW</sequence>
<name>A0A2V0PIC7_9CHLO</name>
<evidence type="ECO:0000256" key="1">
    <source>
        <dbReference type="ARBA" id="ARBA00004395"/>
    </source>
</evidence>
<gene>
    <name evidence="12" type="ORF">Rsub_11374</name>
</gene>
<evidence type="ECO:0000259" key="10">
    <source>
        <dbReference type="Pfam" id="PF06148"/>
    </source>
</evidence>
<dbReference type="STRING" id="307507.A0A2V0PIC7"/>
<keyword evidence="5" id="KW-0653">Protein transport</keyword>
<protein>
    <recommendedName>
        <fullName evidence="3">Conserved oligomeric Golgi complex subunit 2</fullName>
    </recommendedName>
    <alternativeName>
        <fullName evidence="8">Component of oligomeric Golgi complex 2</fullName>
    </alternativeName>
</protein>
<dbReference type="PANTHER" id="PTHR12961">
    <property type="entry name" value="CONSERVED OLIGOMERIC GOLGI COMPLEX COMPONENT 2"/>
    <property type="match status" value="1"/>
</dbReference>
<feature type="region of interest" description="Disordered" evidence="9">
    <location>
        <begin position="706"/>
        <end position="734"/>
    </location>
</feature>
<dbReference type="OrthoDB" id="332281at2759"/>
<keyword evidence="13" id="KW-1185">Reference proteome</keyword>
<feature type="region of interest" description="Disordered" evidence="9">
    <location>
        <begin position="779"/>
        <end position="853"/>
    </location>
</feature>
<dbReference type="InterPro" id="IPR009316">
    <property type="entry name" value="COG2"/>
</dbReference>
<feature type="domain" description="COG complex component COG2 C-terminal" evidence="11">
    <location>
        <begin position="399"/>
        <end position="748"/>
    </location>
</feature>
<dbReference type="PANTHER" id="PTHR12961:SF0">
    <property type="entry name" value="CONSERVED OLIGOMERIC GOLGI COMPLEX SUBUNIT 2"/>
    <property type="match status" value="1"/>
</dbReference>
<dbReference type="GO" id="GO:0006891">
    <property type="term" value="P:intra-Golgi vesicle-mediated transport"/>
    <property type="evidence" value="ECO:0007669"/>
    <property type="project" value="TreeGrafter"/>
</dbReference>